<proteinExistence type="predicted"/>
<feature type="non-terminal residue" evidence="1">
    <location>
        <position position="1"/>
    </location>
</feature>
<reference evidence="1" key="1">
    <citation type="submission" date="2015-11" db="EMBL/GenBank/DDBJ databases">
        <title>De novo transcriptome assembly of four potential Pierce s Disease insect vectors from Arizona vineyards.</title>
        <authorList>
            <person name="Tassone E.E."/>
        </authorList>
    </citation>
    <scope>NUCLEOTIDE SEQUENCE</scope>
</reference>
<dbReference type="SUPFAM" id="SSF50978">
    <property type="entry name" value="WD40 repeat-like"/>
    <property type="match status" value="1"/>
</dbReference>
<evidence type="ECO:0000313" key="1">
    <source>
        <dbReference type="EMBL" id="JAS91591.1"/>
    </source>
</evidence>
<accession>A0A1B6IXC9</accession>
<name>A0A1B6IXC9_9HEMI</name>
<protein>
    <submittedName>
        <fullName evidence="1">Uncharacterized protein</fullName>
    </submittedName>
</protein>
<sequence>CRVEPRFESPESEDSTLSPVCRWRMCYMREAHLRNNWRKWKYVRNEIQSENDISDFNNYVLYIFVSSDFGAFLEDQVVTLWDVRNTPVRLGNPVCLLFNDELYKCHVIDDNIVVIVQSYSVECYSFDTVRDETWRLEYFFFIDGTETYSASDAGKRELKDNGHGEITSGFTIENFLVSTTSNESDVLHIWDLRRGNKLRRVQCPETPKECNNINWKIVKSEILSTDFVVIAEYERGTSKISVFYVYSLTKLNFLRFRVEHEFKETDIKCVIHDKCLAVADDTQLFIYDCTKSSLVVTLPAPSGCDLLAVGNSILITEEQEIRAMFHTQTSSVEPLTVTNDDDAPLILQLGGHLFGQLFYTFNDRLQPGIWEIGLNSNSTNVTWISDYDYILRFEMNKSHTKLIVESLLDGRSTFCVISFW</sequence>
<dbReference type="InterPro" id="IPR036322">
    <property type="entry name" value="WD40_repeat_dom_sf"/>
</dbReference>
<dbReference type="EMBL" id="GECU01016115">
    <property type="protein sequence ID" value="JAS91591.1"/>
    <property type="molecule type" value="Transcribed_RNA"/>
</dbReference>
<organism evidence="1">
    <name type="scientific">Homalodisca liturata</name>
    <dbReference type="NCBI Taxonomy" id="320908"/>
    <lineage>
        <taxon>Eukaryota</taxon>
        <taxon>Metazoa</taxon>
        <taxon>Ecdysozoa</taxon>
        <taxon>Arthropoda</taxon>
        <taxon>Hexapoda</taxon>
        <taxon>Insecta</taxon>
        <taxon>Pterygota</taxon>
        <taxon>Neoptera</taxon>
        <taxon>Paraneoptera</taxon>
        <taxon>Hemiptera</taxon>
        <taxon>Auchenorrhyncha</taxon>
        <taxon>Membracoidea</taxon>
        <taxon>Cicadellidae</taxon>
        <taxon>Cicadellinae</taxon>
        <taxon>Proconiini</taxon>
        <taxon>Homalodisca</taxon>
    </lineage>
</organism>
<gene>
    <name evidence="1" type="ORF">g.8100</name>
</gene>
<dbReference type="AlphaFoldDB" id="A0A1B6IXC9"/>